<evidence type="ECO:0000256" key="4">
    <source>
        <dbReference type="ARBA" id="ARBA00022692"/>
    </source>
</evidence>
<dbReference type="GO" id="GO:0030313">
    <property type="term" value="C:cell envelope"/>
    <property type="evidence" value="ECO:0007669"/>
    <property type="project" value="UniProtKB-SubCell"/>
</dbReference>
<dbReference type="InterPro" id="IPR001054">
    <property type="entry name" value="A/G_cyclase"/>
</dbReference>
<protein>
    <submittedName>
        <fullName evidence="10">Adenylate/guanylate cyclase domain-containing protein</fullName>
    </submittedName>
</protein>
<keyword evidence="4 7" id="KW-0812">Transmembrane</keyword>
<dbReference type="SUPFAM" id="SSF55073">
    <property type="entry name" value="Nucleotide cyclase"/>
    <property type="match status" value="1"/>
</dbReference>
<dbReference type="FunFam" id="3.30.70.1230:FF:000016">
    <property type="entry name" value="Adenylate/guanylate cyclase domain-containing protein"/>
    <property type="match status" value="1"/>
</dbReference>
<dbReference type="EMBL" id="MWQY01000033">
    <property type="protein sequence ID" value="ORC30283.1"/>
    <property type="molecule type" value="Genomic_DNA"/>
</dbReference>
<dbReference type="InterPro" id="IPR029787">
    <property type="entry name" value="Nucleotide_cyclase"/>
</dbReference>
<dbReference type="SMART" id="SM00304">
    <property type="entry name" value="HAMP"/>
    <property type="match status" value="1"/>
</dbReference>
<dbReference type="PROSITE" id="PS50885">
    <property type="entry name" value="HAMP"/>
    <property type="match status" value="1"/>
</dbReference>
<name>A0A1Y1RT53_9SPIO</name>
<dbReference type="PROSITE" id="PS50125">
    <property type="entry name" value="GUANYLATE_CYCLASE_2"/>
    <property type="match status" value="1"/>
</dbReference>
<gene>
    <name evidence="10" type="ORF">B4O97_18340</name>
</gene>
<evidence type="ECO:0000259" key="9">
    <source>
        <dbReference type="PROSITE" id="PS50885"/>
    </source>
</evidence>
<keyword evidence="11" id="KW-1185">Reference proteome</keyword>
<evidence type="ECO:0000256" key="3">
    <source>
        <dbReference type="ARBA" id="ARBA00022475"/>
    </source>
</evidence>
<dbReference type="STRING" id="1963862.B4O97_18340"/>
<evidence type="ECO:0000256" key="2">
    <source>
        <dbReference type="ARBA" id="ARBA00005381"/>
    </source>
</evidence>
<keyword evidence="6 7" id="KW-0472">Membrane</keyword>
<organism evidence="10 11">
    <name type="scientific">Marispirochaeta aestuarii</name>
    <dbReference type="NCBI Taxonomy" id="1963862"/>
    <lineage>
        <taxon>Bacteria</taxon>
        <taxon>Pseudomonadati</taxon>
        <taxon>Spirochaetota</taxon>
        <taxon>Spirochaetia</taxon>
        <taxon>Spirochaetales</taxon>
        <taxon>Spirochaetaceae</taxon>
        <taxon>Marispirochaeta</taxon>
    </lineage>
</organism>
<dbReference type="SUPFAM" id="SSF158472">
    <property type="entry name" value="HAMP domain-like"/>
    <property type="match status" value="1"/>
</dbReference>
<reference evidence="10 11" key="1">
    <citation type="submission" date="2017-03" db="EMBL/GenBank/DDBJ databases">
        <title>Draft Genome sequence of Marispirochaeta sp. strain JC444.</title>
        <authorList>
            <person name="Shivani Y."/>
            <person name="Subhash Y."/>
            <person name="Sasikala C."/>
            <person name="Ramana C."/>
        </authorList>
    </citation>
    <scope>NUCLEOTIDE SEQUENCE [LARGE SCALE GENOMIC DNA]</scope>
    <source>
        <strain evidence="10 11">JC444</strain>
    </source>
</reference>
<dbReference type="PANTHER" id="PTHR43081">
    <property type="entry name" value="ADENYLATE CYCLASE, TERMINAL-DIFFERENTIATION SPECIFIC-RELATED"/>
    <property type="match status" value="1"/>
</dbReference>
<comment type="caution">
    <text evidence="10">The sequence shown here is derived from an EMBL/GenBank/DDBJ whole genome shotgun (WGS) entry which is preliminary data.</text>
</comment>
<keyword evidence="5 7" id="KW-1133">Transmembrane helix</keyword>
<evidence type="ECO:0000256" key="5">
    <source>
        <dbReference type="ARBA" id="ARBA00022989"/>
    </source>
</evidence>
<evidence type="ECO:0000313" key="10">
    <source>
        <dbReference type="EMBL" id="ORC30283.1"/>
    </source>
</evidence>
<proteinExistence type="inferred from homology"/>
<dbReference type="GO" id="GO:0006171">
    <property type="term" value="P:cAMP biosynthetic process"/>
    <property type="evidence" value="ECO:0007669"/>
    <property type="project" value="TreeGrafter"/>
</dbReference>
<dbReference type="InterPro" id="IPR003660">
    <property type="entry name" value="HAMP_dom"/>
</dbReference>
<dbReference type="RefSeq" id="WP_083052973.1">
    <property type="nucleotide sequence ID" value="NZ_CAXXQO010000003.1"/>
</dbReference>
<dbReference type="AlphaFoldDB" id="A0A1Y1RT53"/>
<dbReference type="GO" id="GO:0016020">
    <property type="term" value="C:membrane"/>
    <property type="evidence" value="ECO:0007669"/>
    <property type="project" value="InterPro"/>
</dbReference>
<feature type="domain" description="HAMP" evidence="9">
    <location>
        <begin position="197"/>
        <end position="250"/>
    </location>
</feature>
<dbReference type="Gene3D" id="6.10.340.10">
    <property type="match status" value="1"/>
</dbReference>
<dbReference type="CDD" id="cd07302">
    <property type="entry name" value="CHD"/>
    <property type="match status" value="1"/>
</dbReference>
<evidence type="ECO:0000259" key="8">
    <source>
        <dbReference type="PROSITE" id="PS50125"/>
    </source>
</evidence>
<evidence type="ECO:0000256" key="1">
    <source>
        <dbReference type="ARBA" id="ARBA00004196"/>
    </source>
</evidence>
<dbReference type="Pfam" id="PF00211">
    <property type="entry name" value="Guanylate_cyc"/>
    <property type="match status" value="1"/>
</dbReference>
<evidence type="ECO:0000256" key="7">
    <source>
        <dbReference type="SAM" id="Phobius"/>
    </source>
</evidence>
<dbReference type="GO" id="GO:0035556">
    <property type="term" value="P:intracellular signal transduction"/>
    <property type="evidence" value="ECO:0007669"/>
    <property type="project" value="InterPro"/>
</dbReference>
<dbReference type="Pfam" id="PF00672">
    <property type="entry name" value="HAMP"/>
    <property type="match status" value="1"/>
</dbReference>
<comment type="similarity">
    <text evidence="2">Belongs to the adenylyl cyclase class-3 family.</text>
</comment>
<feature type="transmembrane region" description="Helical" evidence="7">
    <location>
        <begin position="178"/>
        <end position="201"/>
    </location>
</feature>
<evidence type="ECO:0000256" key="6">
    <source>
        <dbReference type="ARBA" id="ARBA00023136"/>
    </source>
</evidence>
<dbReference type="InterPro" id="IPR050697">
    <property type="entry name" value="Adenylyl/Guanylyl_Cyclase_3/4"/>
</dbReference>
<comment type="subcellular location">
    <subcellularLocation>
        <location evidence="1">Cell envelope</location>
    </subcellularLocation>
</comment>
<dbReference type="Proteomes" id="UP000192343">
    <property type="component" value="Unassembled WGS sequence"/>
</dbReference>
<dbReference type="Gene3D" id="3.30.70.1230">
    <property type="entry name" value="Nucleotide cyclase"/>
    <property type="match status" value="1"/>
</dbReference>
<sequence length="555" mass="62389">MSIRAKIVLVVVPLLVAALLISGTISSYSARSGMTRIAMSSLGFKAQELNKYMDSQWNLLVTNELSEEEEYVAVARDAMEAYAESVVRTPTELILAVSYEGDPDLELSTGDLSFGPQDREEFRRLIDGDASGWIEFSLNGSARVGHAFRFSPFQWLVVVSEDEAAFYREVREILVRNAYVLGGAILVSLILLFFFAGILTGPLRRVVSTMRGIISNNDLSARVAVEYRDETGDLAHTFNIMVEELQKAYNQIKGFAFKAVLAQKNEHKIRNIFQKYVPKDVIDSLFSNPESMLVGENRVLAVLFSDIRSFTTISEGYMPDELVNALNAYFEIMVDIIMDHGGIIDKYIGDAIMAFFGAPVKHKNDALNAVAVALKMQEALKEFNRSQEEKGKPKFITGIGINYGVVTVGNIGSQKKMDYTVIGDMVNLGSRLEGLTKPYKQDVIFSESVYRKVKDTYPCRLVDKVQVKGKTIGENIYTAYENRLNAKQEQLLRIHHAAMARYYRQDFSGARQYFEAVLRLEPADFLASLYIERCDRYLKDPPPANWNGVEILTSK</sequence>
<accession>A0A1Y1RT53</accession>
<keyword evidence="3" id="KW-1003">Cell membrane</keyword>
<dbReference type="CDD" id="cd06225">
    <property type="entry name" value="HAMP"/>
    <property type="match status" value="1"/>
</dbReference>
<dbReference type="SMART" id="SM00044">
    <property type="entry name" value="CYCc"/>
    <property type="match status" value="1"/>
</dbReference>
<feature type="domain" description="Guanylate cyclase" evidence="8">
    <location>
        <begin position="301"/>
        <end position="433"/>
    </location>
</feature>
<dbReference type="PANTHER" id="PTHR43081:SF1">
    <property type="entry name" value="ADENYLATE CYCLASE, TERMINAL-DIFFERENTIATION SPECIFIC"/>
    <property type="match status" value="1"/>
</dbReference>
<dbReference type="OrthoDB" id="9806704at2"/>
<dbReference type="GO" id="GO:0004016">
    <property type="term" value="F:adenylate cyclase activity"/>
    <property type="evidence" value="ECO:0007669"/>
    <property type="project" value="UniProtKB-ARBA"/>
</dbReference>
<evidence type="ECO:0000313" key="11">
    <source>
        <dbReference type="Proteomes" id="UP000192343"/>
    </source>
</evidence>